<evidence type="ECO:0000256" key="4">
    <source>
        <dbReference type="ARBA" id="ARBA00022525"/>
    </source>
</evidence>
<evidence type="ECO:0000313" key="8">
    <source>
        <dbReference type="EMBL" id="KAG8567659.1"/>
    </source>
</evidence>
<dbReference type="GO" id="GO:0042157">
    <property type="term" value="P:lipoprotein metabolic process"/>
    <property type="evidence" value="ECO:0007669"/>
    <property type="project" value="InterPro"/>
</dbReference>
<sequence length="85" mass="9313">MKLLLALSVVLIVLSVLTEPASADSDEPSIKEKFKKFGESVKYVAVKVGEKAKSAIKEIHDSAFATKARSIFTEGIQQLKDKFSK</sequence>
<dbReference type="GO" id="GO:0005504">
    <property type="term" value="F:fatty acid binding"/>
    <property type="evidence" value="ECO:0007669"/>
    <property type="project" value="TreeGrafter"/>
</dbReference>
<proteinExistence type="inferred from homology"/>
<comment type="similarity">
    <text evidence="2">Belongs to the apolipoprotein C1 family.</text>
</comment>
<dbReference type="InterPro" id="IPR006781">
    <property type="entry name" value="ApoC-I"/>
</dbReference>
<dbReference type="GO" id="GO:0010916">
    <property type="term" value="P:negative regulation of very-low-density lipoprotein particle clearance"/>
    <property type="evidence" value="ECO:0007669"/>
    <property type="project" value="TreeGrafter"/>
</dbReference>
<dbReference type="GO" id="GO:0004859">
    <property type="term" value="F:phospholipase inhibitor activity"/>
    <property type="evidence" value="ECO:0007669"/>
    <property type="project" value="TreeGrafter"/>
</dbReference>
<dbReference type="Gene3D" id="4.10.260.30">
    <property type="entry name" value="Apolipoprotein C-I"/>
    <property type="match status" value="1"/>
</dbReference>
<dbReference type="GO" id="GO:0034447">
    <property type="term" value="P:very-low-density lipoprotein particle clearance"/>
    <property type="evidence" value="ECO:0007669"/>
    <property type="project" value="TreeGrafter"/>
</dbReference>
<evidence type="ECO:0000256" key="2">
    <source>
        <dbReference type="ARBA" id="ARBA00009204"/>
    </source>
</evidence>
<name>A0AAV7B563_ENGPU</name>
<dbReference type="Pfam" id="PF04691">
    <property type="entry name" value="ApoC-I"/>
    <property type="match status" value="1"/>
</dbReference>
<keyword evidence="3" id="KW-0813">Transport</keyword>
<keyword evidence="5 7" id="KW-0732">Signal</keyword>
<dbReference type="PANTHER" id="PTHR16565:SF2">
    <property type="entry name" value="APOLIPOPROTEIN C-I"/>
    <property type="match status" value="1"/>
</dbReference>
<dbReference type="GO" id="GO:0034361">
    <property type="term" value="C:very-low-density lipoprotein particle"/>
    <property type="evidence" value="ECO:0007669"/>
    <property type="project" value="TreeGrafter"/>
</dbReference>
<organism evidence="8 9">
    <name type="scientific">Engystomops pustulosus</name>
    <name type="common">Tungara frog</name>
    <name type="synonym">Physalaemus pustulosus</name>
    <dbReference type="NCBI Taxonomy" id="76066"/>
    <lineage>
        <taxon>Eukaryota</taxon>
        <taxon>Metazoa</taxon>
        <taxon>Chordata</taxon>
        <taxon>Craniata</taxon>
        <taxon>Vertebrata</taxon>
        <taxon>Euteleostomi</taxon>
        <taxon>Amphibia</taxon>
        <taxon>Batrachia</taxon>
        <taxon>Anura</taxon>
        <taxon>Neobatrachia</taxon>
        <taxon>Hyloidea</taxon>
        <taxon>Leptodactylidae</taxon>
        <taxon>Leiuperinae</taxon>
        <taxon>Engystomops</taxon>
    </lineage>
</organism>
<dbReference type="GO" id="GO:0050995">
    <property type="term" value="P:negative regulation of lipid catabolic process"/>
    <property type="evidence" value="ECO:0007669"/>
    <property type="project" value="TreeGrafter"/>
</dbReference>
<comment type="subcellular location">
    <subcellularLocation>
        <location evidence="1">Secreted</location>
    </subcellularLocation>
</comment>
<dbReference type="EMBL" id="WNYA01000006">
    <property type="protein sequence ID" value="KAG8567659.1"/>
    <property type="molecule type" value="Genomic_DNA"/>
</dbReference>
<dbReference type="GO" id="GO:0032375">
    <property type="term" value="P:negative regulation of cholesterol transport"/>
    <property type="evidence" value="ECO:0007669"/>
    <property type="project" value="TreeGrafter"/>
</dbReference>
<feature type="signal peptide" evidence="7">
    <location>
        <begin position="1"/>
        <end position="23"/>
    </location>
</feature>
<keyword evidence="4" id="KW-0964">Secreted</keyword>
<feature type="chain" id="PRO_5043922069" evidence="7">
    <location>
        <begin position="24"/>
        <end position="85"/>
    </location>
</feature>
<dbReference type="GO" id="GO:0034364">
    <property type="term" value="C:high-density lipoprotein particle"/>
    <property type="evidence" value="ECO:0007669"/>
    <property type="project" value="TreeGrafter"/>
</dbReference>
<dbReference type="InterPro" id="IPR043081">
    <property type="entry name" value="ApoC-1_sf"/>
</dbReference>
<evidence type="ECO:0000256" key="7">
    <source>
        <dbReference type="SAM" id="SignalP"/>
    </source>
</evidence>
<gene>
    <name evidence="8" type="ORF">GDO81_013732</name>
</gene>
<evidence type="ECO:0000256" key="1">
    <source>
        <dbReference type="ARBA" id="ARBA00004613"/>
    </source>
</evidence>
<dbReference type="Proteomes" id="UP000824782">
    <property type="component" value="Unassembled WGS sequence"/>
</dbReference>
<accession>A0AAV7B563</accession>
<evidence type="ECO:0000256" key="5">
    <source>
        <dbReference type="ARBA" id="ARBA00022729"/>
    </source>
</evidence>
<dbReference type="AlphaFoldDB" id="A0AAV7B563"/>
<keyword evidence="9" id="KW-1185">Reference proteome</keyword>
<dbReference type="GO" id="GO:0006641">
    <property type="term" value="P:triglyceride metabolic process"/>
    <property type="evidence" value="ECO:0007669"/>
    <property type="project" value="TreeGrafter"/>
</dbReference>
<protein>
    <submittedName>
        <fullName evidence="8">Uncharacterized protein</fullName>
    </submittedName>
</protein>
<evidence type="ECO:0000313" key="9">
    <source>
        <dbReference type="Proteomes" id="UP000824782"/>
    </source>
</evidence>
<reference evidence="8" key="1">
    <citation type="thesis" date="2020" institute="ProQuest LLC" country="789 East Eisenhower Parkway, Ann Arbor, MI, USA">
        <title>Comparative Genomics and Chromosome Evolution.</title>
        <authorList>
            <person name="Mudd A.B."/>
        </authorList>
    </citation>
    <scope>NUCLEOTIDE SEQUENCE</scope>
    <source>
        <strain evidence="8">237g6f4</strain>
        <tissue evidence="8">Blood</tissue>
    </source>
</reference>
<dbReference type="PANTHER" id="PTHR16565">
    <property type="entry name" value="APOLIPOPROTEIN C-I"/>
    <property type="match status" value="1"/>
</dbReference>
<evidence type="ECO:0000256" key="6">
    <source>
        <dbReference type="ARBA" id="ARBA00023055"/>
    </source>
</evidence>
<evidence type="ECO:0000256" key="3">
    <source>
        <dbReference type="ARBA" id="ARBA00022448"/>
    </source>
</evidence>
<dbReference type="GO" id="GO:0006869">
    <property type="term" value="P:lipid transport"/>
    <property type="evidence" value="ECO:0007669"/>
    <property type="project" value="UniProtKB-KW"/>
</dbReference>
<comment type="caution">
    <text evidence="8">The sequence shown here is derived from an EMBL/GenBank/DDBJ whole genome shotgun (WGS) entry which is preliminary data.</text>
</comment>
<keyword evidence="6" id="KW-0445">Lipid transport</keyword>